<dbReference type="Proteomes" id="UP000590740">
    <property type="component" value="Unassembled WGS sequence"/>
</dbReference>
<dbReference type="RefSeq" id="WP_184337549.1">
    <property type="nucleotide sequence ID" value="NZ_JACHIG010000001.1"/>
</dbReference>
<evidence type="ECO:0000256" key="1">
    <source>
        <dbReference type="ARBA" id="ARBA00023239"/>
    </source>
</evidence>
<dbReference type="GO" id="GO:0016829">
    <property type="term" value="F:lyase activity"/>
    <property type="evidence" value="ECO:0007669"/>
    <property type="project" value="UniProtKB-KW"/>
</dbReference>
<dbReference type="Pfam" id="PF00701">
    <property type="entry name" value="DHDPS"/>
    <property type="match status" value="1"/>
</dbReference>
<dbReference type="InterPro" id="IPR002220">
    <property type="entry name" value="DapA-like"/>
</dbReference>
<dbReference type="EMBL" id="JACHIG010000001">
    <property type="protein sequence ID" value="MBB5030679.1"/>
    <property type="molecule type" value="Genomic_DNA"/>
</dbReference>
<dbReference type="AlphaFoldDB" id="A0A7W8DI14"/>
<dbReference type="CDD" id="cd00408">
    <property type="entry name" value="DHDPS-like"/>
    <property type="match status" value="1"/>
</dbReference>
<evidence type="ECO:0000313" key="3">
    <source>
        <dbReference type="Proteomes" id="UP000590740"/>
    </source>
</evidence>
<proteinExistence type="predicted"/>
<organism evidence="2 3">
    <name type="scientific">Prosthecobacter vanneervenii</name>
    <dbReference type="NCBI Taxonomy" id="48466"/>
    <lineage>
        <taxon>Bacteria</taxon>
        <taxon>Pseudomonadati</taxon>
        <taxon>Verrucomicrobiota</taxon>
        <taxon>Verrucomicrobiia</taxon>
        <taxon>Verrucomicrobiales</taxon>
        <taxon>Verrucomicrobiaceae</taxon>
        <taxon>Prosthecobacter</taxon>
    </lineage>
</organism>
<dbReference type="SUPFAM" id="SSF51569">
    <property type="entry name" value="Aldolase"/>
    <property type="match status" value="1"/>
</dbReference>
<comment type="caution">
    <text evidence="2">The sequence shown here is derived from an EMBL/GenBank/DDBJ whole genome shotgun (WGS) entry which is preliminary data.</text>
</comment>
<protein>
    <submittedName>
        <fullName evidence="2">Dihydrodipicolinate synthase/N-acetylneuraminate lyase</fullName>
    </submittedName>
</protein>
<dbReference type="SMART" id="SM01130">
    <property type="entry name" value="DHDPS"/>
    <property type="match status" value="1"/>
</dbReference>
<dbReference type="InterPro" id="IPR013785">
    <property type="entry name" value="Aldolase_TIM"/>
</dbReference>
<evidence type="ECO:0000313" key="2">
    <source>
        <dbReference type="EMBL" id="MBB5030679.1"/>
    </source>
</evidence>
<sequence length="304" mass="33064">MKTTPVTFEDLQSSVIAVPPLCRNKDLSLAKSQNSRLIKHMYKGGIRTLLYGGNANLYNIAPSEYHALLKMLVDISPDDMWVVPSVGPMYGTAMDQAKILSEFAFPTAMLLPTLFPSKPAGVATAIRHFVEKSGIKAVLYIKDGAYITPELAAELVNDGLISWIKYAIVEPDPKKDPYLKKLTKLVDTKLIVSGIGEQPAIIHLRDFGVTGFTAGCVCIAPSRSTAMLQAILKKDWDTAEKIREEFVALEDLRNAHSPILVLHHAVELAGVAQTGPVLPLLTELPANLLTKIEKAAKALLAKNG</sequence>
<keyword evidence="1 2" id="KW-0456">Lyase</keyword>
<reference evidence="2 3" key="1">
    <citation type="submission" date="2020-08" db="EMBL/GenBank/DDBJ databases">
        <title>Genomic Encyclopedia of Type Strains, Phase IV (KMG-IV): sequencing the most valuable type-strain genomes for metagenomic binning, comparative biology and taxonomic classification.</title>
        <authorList>
            <person name="Goeker M."/>
        </authorList>
    </citation>
    <scope>NUCLEOTIDE SEQUENCE [LARGE SCALE GENOMIC DNA]</scope>
    <source>
        <strain evidence="2 3">DSM 12252</strain>
    </source>
</reference>
<keyword evidence="3" id="KW-1185">Reference proteome</keyword>
<dbReference type="Gene3D" id="3.20.20.70">
    <property type="entry name" value="Aldolase class I"/>
    <property type="match status" value="1"/>
</dbReference>
<name>A0A7W8DI14_9BACT</name>
<gene>
    <name evidence="2" type="ORF">HNQ65_000233</name>
</gene>
<accession>A0A7W8DI14</accession>